<feature type="compositionally biased region" description="Low complexity" evidence="1">
    <location>
        <begin position="1136"/>
        <end position="1148"/>
    </location>
</feature>
<evidence type="ECO:0000259" key="2">
    <source>
        <dbReference type="Pfam" id="PF15232"/>
    </source>
</evidence>
<feature type="compositionally biased region" description="Basic and acidic residues" evidence="1">
    <location>
        <begin position="854"/>
        <end position="867"/>
    </location>
</feature>
<feature type="region of interest" description="Disordered" evidence="1">
    <location>
        <begin position="524"/>
        <end position="564"/>
    </location>
</feature>
<dbReference type="RefSeq" id="XP_072850965.1">
    <property type="nucleotide sequence ID" value="XM_072994864.1"/>
</dbReference>
<dbReference type="InterPro" id="IPR027838">
    <property type="entry name" value="DUF4585"/>
</dbReference>
<protein>
    <submittedName>
        <fullName evidence="4">Cardiac-enriched FHL2-interacting protein</fullName>
    </submittedName>
</protein>
<evidence type="ECO:0000313" key="3">
    <source>
        <dbReference type="Proteomes" id="UP001652642"/>
    </source>
</evidence>
<feature type="region of interest" description="Disordered" evidence="1">
    <location>
        <begin position="1412"/>
        <end position="1432"/>
    </location>
</feature>
<dbReference type="PANTHER" id="PTHR33775:SF2">
    <property type="entry name" value="CARDIAC-ENRICHED FHL2-INTERACTING PROTEIN"/>
    <property type="match status" value="1"/>
</dbReference>
<feature type="region of interest" description="Disordered" evidence="1">
    <location>
        <begin position="1041"/>
        <end position="1327"/>
    </location>
</feature>
<evidence type="ECO:0000313" key="4">
    <source>
        <dbReference type="RefSeq" id="XP_072850965.1"/>
    </source>
</evidence>
<organism evidence="3 4">
    <name type="scientific">Pogona vitticeps</name>
    <name type="common">central bearded dragon</name>
    <dbReference type="NCBI Taxonomy" id="103695"/>
    <lineage>
        <taxon>Eukaryota</taxon>
        <taxon>Metazoa</taxon>
        <taxon>Chordata</taxon>
        <taxon>Craniata</taxon>
        <taxon>Vertebrata</taxon>
        <taxon>Euteleostomi</taxon>
        <taxon>Lepidosauria</taxon>
        <taxon>Squamata</taxon>
        <taxon>Bifurcata</taxon>
        <taxon>Unidentata</taxon>
        <taxon>Episquamata</taxon>
        <taxon>Toxicofera</taxon>
        <taxon>Iguania</taxon>
        <taxon>Acrodonta</taxon>
        <taxon>Agamidae</taxon>
        <taxon>Amphibolurinae</taxon>
        <taxon>Pogona</taxon>
    </lineage>
</organism>
<name>A0ABM5FZY6_9SAUR</name>
<feature type="compositionally biased region" description="Low complexity" evidence="1">
    <location>
        <begin position="9"/>
        <end position="21"/>
    </location>
</feature>
<feature type="compositionally biased region" description="Basic and acidic residues" evidence="1">
    <location>
        <begin position="1041"/>
        <end position="1056"/>
    </location>
</feature>
<feature type="compositionally biased region" description="Basic and acidic residues" evidence="1">
    <location>
        <begin position="1083"/>
        <end position="1104"/>
    </location>
</feature>
<evidence type="ECO:0000256" key="1">
    <source>
        <dbReference type="SAM" id="MobiDB-lite"/>
    </source>
</evidence>
<feature type="compositionally biased region" description="Polar residues" evidence="1">
    <location>
        <begin position="1156"/>
        <end position="1189"/>
    </location>
</feature>
<feature type="region of interest" description="Disordered" evidence="1">
    <location>
        <begin position="236"/>
        <end position="258"/>
    </location>
</feature>
<dbReference type="InterPro" id="IPR052303">
    <property type="entry name" value="CEFIP"/>
</dbReference>
<reference evidence="4" key="1">
    <citation type="submission" date="2025-08" db="UniProtKB">
        <authorList>
            <consortium name="RefSeq"/>
        </authorList>
    </citation>
    <scope>IDENTIFICATION</scope>
</reference>
<feature type="compositionally biased region" description="Polar residues" evidence="1">
    <location>
        <begin position="1282"/>
        <end position="1293"/>
    </location>
</feature>
<feature type="compositionally biased region" description="Polar residues" evidence="1">
    <location>
        <begin position="1203"/>
        <end position="1223"/>
    </location>
</feature>
<feature type="compositionally biased region" description="Basic and acidic residues" evidence="1">
    <location>
        <begin position="813"/>
        <end position="839"/>
    </location>
</feature>
<dbReference type="PANTHER" id="PTHR33775">
    <property type="entry name" value="CARDIAC-ENRICHED FHL2-INTERACTING PROTEIN-RELATED"/>
    <property type="match status" value="1"/>
</dbReference>
<feature type="domain" description="DUF4585" evidence="2">
    <location>
        <begin position="1320"/>
        <end position="1388"/>
    </location>
</feature>
<proteinExistence type="predicted"/>
<keyword evidence="3" id="KW-1185">Reference proteome</keyword>
<feature type="compositionally biased region" description="Basic and acidic residues" evidence="1">
    <location>
        <begin position="875"/>
        <end position="894"/>
    </location>
</feature>
<feature type="compositionally biased region" description="Basic and acidic residues" evidence="1">
    <location>
        <begin position="623"/>
        <end position="634"/>
    </location>
</feature>
<dbReference type="Proteomes" id="UP001652642">
    <property type="component" value="Chromosome 3"/>
</dbReference>
<gene>
    <name evidence="4" type="primary">C3H10orf71</name>
</gene>
<sequence>MQGNKKQTDGQSDSSSIGSLLDDTDREVCSLTDRAFKSLCVAEFETSYTESDPVVSVNNPRHFSSKFFHGPRNYVVRENVDSNKQRSKTEEHSTFQQFPKDSRDNEKASTDNTPNIRRKLGLPMSALRSNKHTSKVSSLIKTFDKTEKQPSLEVAKQPVKNSLTEHPLVFGGNMALWGGKAILNIQKELSGFADTRQDMADASSRHGIHKRHNKMDLVCQGPYSFYFSQADNPKSHISPLSRKTVKNRTGKAKEPTRRGNFLHSENSAFESWNAHHKKLAEVGDMDEILSKGKHLTYFEEAPFFLQSSVPECKLFPQNFAPPKILKQDISNDVSQTSEAPLSPAALPQLLASKVKSDSQVMLRHTSDLPAQVYEIPTSPRLTSDVPFPPALNPPAVPSPVPISKAPISPPPPQTCVPLVATSYGPKTQTLVPEVTYLPQKANSSEFNPGVENVCPPWRKQKTTLMGMGLAQDMATEGLKTRDTSNRKPSDLTSLVETTTVDSQVALSDPSSSHFNISKLLTPVIPPKQEKEPPEDPLLLINPSQSETGAARESEEKAAYSSQNNYKSKAPSLLFNLKDIRKRVKSTYSPSPLLRALEGKKKIKELDNMKANVRAVNMLEEDSEKLLDNDERSHQPSEQMDNIQEKDSATNINGNYLTWSAPKSKEDAQHYQNRHSLWQGNSVDVGNSEMVSVTELHPDENNGSLSSNYHSADVTMDQEVYAHSLHLQGPKNEKTDLNQNSHIESQVSPSLFFTAEENIINNENQACSLTGNEHKRSTSSSEHSFVSIIDQPYQNEASYSLMQLFQKACLQESQRKENDMSREEKLSGEEAEKTERKQELDSYLLNDYGSDTEEMYEKKEEQSEHGNEVQRTVGENNKEDGWKSTDSVTEDRSEEPLTPTSSNSFKPNLFVIKDNTFKSSPVIKAVKLPLLRSVSCEDFTAVSHNGTEKQVFGSIRATPNIQEMDFSTSRINNQQDTSRVAMESEVVESSSFPVNVGSQVVKKGNQTAEYTLTEKQGSFYVQELVGDDGRASITSVLSQKELEGGEKLTKAKEEARAGKPKKNSVSQPDCGLENDLGQNKRPSPTREKTSYFKNDAFSKRRDGSCVKKIISQEMGSGLSSENQTSSPTSSDAFGHMSAASGNLASSALPSPRPDSMGPSTFTSPSPDATATSNVSQAEKIANSSLPQRATESGPEPTAMETANPVETSQHAGDASNSPVSSGRQQLMGRMVKTAAKPPAVPPKTEKALRRAKKLASKRKKIEAQQKKPQDESTPHCTDMGHSQLVQSPRSSPVCPNSPLIPSESNLRLKPRPLLSPTPSLPETQRKLLQDPDSGEYFIIDLPIQLKTFYDPETGRYVQVSIPPSQRNVSHIPSSRVSPSAFALCPNTLPLRVSSVPVLASPSQFSESASFMQGTLSTSDWQPEDQYPESQSGQPCIESAVSDGYTQDADRIERSFGKDGSPSANADIISTGAIEDFAVEGIL</sequence>
<feature type="compositionally biased region" description="Basic and acidic residues" evidence="1">
    <location>
        <begin position="1260"/>
        <end position="1272"/>
    </location>
</feature>
<feature type="compositionally biased region" description="Basic and acidic residues" evidence="1">
    <location>
        <begin position="100"/>
        <end position="109"/>
    </location>
</feature>
<feature type="compositionally biased region" description="Low complexity" evidence="1">
    <location>
        <begin position="1118"/>
        <end position="1129"/>
    </location>
</feature>
<feature type="region of interest" description="Disordered" evidence="1">
    <location>
        <begin position="622"/>
        <end position="642"/>
    </location>
</feature>
<feature type="region of interest" description="Disordered" evidence="1">
    <location>
        <begin position="81"/>
        <end position="120"/>
    </location>
</feature>
<feature type="region of interest" description="Disordered" evidence="1">
    <location>
        <begin position="1"/>
        <end position="24"/>
    </location>
</feature>
<dbReference type="Pfam" id="PF15232">
    <property type="entry name" value="DUF4585"/>
    <property type="match status" value="1"/>
</dbReference>
<feature type="compositionally biased region" description="Basic and acidic residues" evidence="1">
    <location>
        <begin position="81"/>
        <end position="93"/>
    </location>
</feature>
<feature type="compositionally biased region" description="Basic residues" evidence="1">
    <location>
        <begin position="1248"/>
        <end position="1259"/>
    </location>
</feature>
<feature type="region of interest" description="Disordered" evidence="1">
    <location>
        <begin position="813"/>
        <end position="905"/>
    </location>
</feature>
<dbReference type="GeneID" id="110087248"/>
<accession>A0ABM5FZY6</accession>